<dbReference type="PANTHER" id="PTHR11220">
    <property type="entry name" value="HEME-BINDING PROTEIN-RELATED"/>
    <property type="match status" value="1"/>
</dbReference>
<evidence type="ECO:0000313" key="4">
    <source>
        <dbReference type="EMBL" id="GIM03021.1"/>
    </source>
</evidence>
<feature type="non-terminal residue" evidence="3">
    <location>
        <position position="1"/>
    </location>
</feature>
<dbReference type="OrthoDB" id="6424451at2759"/>
<keyword evidence="5" id="KW-1185">Reference proteome</keyword>
<evidence type="ECO:0000313" key="3">
    <source>
        <dbReference type="EMBL" id="GIL75151.1"/>
    </source>
</evidence>
<proteinExistence type="inferred from homology"/>
<gene>
    <name evidence="3" type="ORF">Vretifemale_4930</name>
    <name evidence="4" type="ORF">Vretimale_7829</name>
</gene>
<dbReference type="AlphaFoldDB" id="A0A8J4C5G6"/>
<evidence type="ECO:0008006" key="6">
    <source>
        <dbReference type="Google" id="ProtNLM"/>
    </source>
</evidence>
<dbReference type="Proteomes" id="UP000722791">
    <property type="component" value="Unassembled WGS sequence"/>
</dbReference>
<accession>A0A8J4C5G6</accession>
<evidence type="ECO:0000313" key="5">
    <source>
        <dbReference type="Proteomes" id="UP000747110"/>
    </source>
</evidence>
<name>A0A8J4C5G6_9CHLO</name>
<feature type="chain" id="PRO_5036433549" description="SOUL heme-binding protein" evidence="2">
    <location>
        <begin position="20"/>
        <end position="211"/>
    </location>
</feature>
<dbReference type="EMBL" id="BNCP01000007">
    <property type="protein sequence ID" value="GIL75151.1"/>
    <property type="molecule type" value="Genomic_DNA"/>
</dbReference>
<dbReference type="FunFam" id="3.20.80.10:FF:000002">
    <property type="entry name" value="Heme-binding protein 2"/>
    <property type="match status" value="1"/>
</dbReference>
<comment type="caution">
    <text evidence="3">The sequence shown here is derived from an EMBL/GenBank/DDBJ whole genome shotgun (WGS) entry which is preliminary data.</text>
</comment>
<comment type="similarity">
    <text evidence="1">Belongs to the HEBP family.</text>
</comment>
<organism evidence="3 5">
    <name type="scientific">Volvox reticuliferus</name>
    <dbReference type="NCBI Taxonomy" id="1737510"/>
    <lineage>
        <taxon>Eukaryota</taxon>
        <taxon>Viridiplantae</taxon>
        <taxon>Chlorophyta</taxon>
        <taxon>core chlorophytes</taxon>
        <taxon>Chlorophyceae</taxon>
        <taxon>CS clade</taxon>
        <taxon>Chlamydomonadales</taxon>
        <taxon>Volvocaceae</taxon>
        <taxon>Volvox</taxon>
    </lineage>
</organism>
<evidence type="ECO:0000256" key="1">
    <source>
        <dbReference type="ARBA" id="ARBA00009817"/>
    </source>
</evidence>
<evidence type="ECO:0000256" key="2">
    <source>
        <dbReference type="SAM" id="SignalP"/>
    </source>
</evidence>
<sequence>TLRMMAGALCTVLTLLALGKAPEQCLTRDSPWFCHDLDCPHYEVVTDIVDDVELRAYDAGMWVSTNLTGMDYDEAVRTGFMRLFSYISGANQERQRIEMTAPVRVDMTPGAGPFCEDHFQVSFYVPNHLQDDPPLPLSKDVFLDPAPATSYYVLSYGGRTNEKEIVDKATDLVQLLNDADLPYEFTSFYHAGYDSPFRLFNRHNEVWIKAL</sequence>
<keyword evidence="2" id="KW-0732">Signal</keyword>
<dbReference type="PANTHER" id="PTHR11220:SF1">
    <property type="entry name" value="HEME-BINDING PROTEIN 2"/>
    <property type="match status" value="1"/>
</dbReference>
<feature type="signal peptide" evidence="2">
    <location>
        <begin position="1"/>
        <end position="19"/>
    </location>
</feature>
<dbReference type="InterPro" id="IPR006917">
    <property type="entry name" value="SOUL_heme-bd"/>
</dbReference>
<dbReference type="Proteomes" id="UP000747110">
    <property type="component" value="Unassembled WGS sequence"/>
</dbReference>
<dbReference type="SUPFAM" id="SSF55136">
    <property type="entry name" value="Probable bacterial effector-binding domain"/>
    <property type="match status" value="1"/>
</dbReference>
<dbReference type="Pfam" id="PF04832">
    <property type="entry name" value="SOUL"/>
    <property type="match status" value="1"/>
</dbReference>
<dbReference type="EMBL" id="BNCQ01000013">
    <property type="protein sequence ID" value="GIM03021.1"/>
    <property type="molecule type" value="Genomic_DNA"/>
</dbReference>
<reference evidence="3" key="1">
    <citation type="journal article" date="2021" name="Proc. Natl. Acad. Sci. U.S.A.">
        <title>Three genomes in the algal genus Volvox reveal the fate of a haploid sex-determining region after a transition to homothallism.</title>
        <authorList>
            <person name="Yamamoto K."/>
            <person name="Hamaji T."/>
            <person name="Kawai-Toyooka H."/>
            <person name="Matsuzaki R."/>
            <person name="Takahashi F."/>
            <person name="Nishimura Y."/>
            <person name="Kawachi M."/>
            <person name="Noguchi H."/>
            <person name="Minakuchi Y."/>
            <person name="Umen J.G."/>
            <person name="Toyoda A."/>
            <person name="Nozaki H."/>
        </authorList>
    </citation>
    <scope>NUCLEOTIDE SEQUENCE</scope>
    <source>
        <strain evidence="4">NIES-3785</strain>
        <strain evidence="3">NIES-3786</strain>
    </source>
</reference>
<protein>
    <recommendedName>
        <fullName evidence="6">SOUL heme-binding protein</fullName>
    </recommendedName>
</protein>
<dbReference type="InterPro" id="IPR011256">
    <property type="entry name" value="Reg_factor_effector_dom_sf"/>
</dbReference>
<dbReference type="Gene3D" id="3.20.80.10">
    <property type="entry name" value="Regulatory factor, effector binding domain"/>
    <property type="match status" value="1"/>
</dbReference>